<sequence>MMSSELIKGELLPNQQETVLKLIGDIQAQLPFLIDLSIDPKRSNHKTQCFSGNNQRRHSNTSEIVHYQEEMLEC</sequence>
<gene>
    <name evidence="1" type="ORF">A1355_18910</name>
</gene>
<evidence type="ECO:0000313" key="1">
    <source>
        <dbReference type="EMBL" id="OAI26367.1"/>
    </source>
</evidence>
<dbReference type="Proteomes" id="UP000077628">
    <property type="component" value="Unassembled WGS sequence"/>
</dbReference>
<proteinExistence type="predicted"/>
<dbReference type="EMBL" id="LUUK01000029">
    <property type="protein sequence ID" value="OAI26367.1"/>
    <property type="molecule type" value="Genomic_DNA"/>
</dbReference>
<organism evidence="1 2">
    <name type="scientific">Methylomonas koyamae</name>
    <dbReference type="NCBI Taxonomy" id="702114"/>
    <lineage>
        <taxon>Bacteria</taxon>
        <taxon>Pseudomonadati</taxon>
        <taxon>Pseudomonadota</taxon>
        <taxon>Gammaproteobacteria</taxon>
        <taxon>Methylococcales</taxon>
        <taxon>Methylococcaceae</taxon>
        <taxon>Methylomonas</taxon>
    </lineage>
</organism>
<accession>A0A177P7Q0</accession>
<comment type="caution">
    <text evidence="1">The sequence shown here is derived from an EMBL/GenBank/DDBJ whole genome shotgun (WGS) entry which is preliminary data.</text>
</comment>
<dbReference type="AlphaFoldDB" id="A0A177P7Q0"/>
<evidence type="ECO:0000313" key="2">
    <source>
        <dbReference type="Proteomes" id="UP000077628"/>
    </source>
</evidence>
<name>A0A177P7Q0_9GAMM</name>
<reference evidence="2" key="1">
    <citation type="submission" date="2016-03" db="EMBL/GenBank/DDBJ databases">
        <authorList>
            <person name="Heylen K."/>
            <person name="De Vos P."/>
            <person name="Vekeman B."/>
        </authorList>
    </citation>
    <scope>NUCLEOTIDE SEQUENCE [LARGE SCALE GENOMIC DNA]</scope>
    <source>
        <strain evidence="2">R-45383</strain>
    </source>
</reference>
<keyword evidence="2" id="KW-1185">Reference proteome</keyword>
<protein>
    <submittedName>
        <fullName evidence="1">Uncharacterized protein</fullName>
    </submittedName>
</protein>